<accession>A0AC35TYU5</accession>
<evidence type="ECO:0000313" key="2">
    <source>
        <dbReference type="WBParaSite" id="RSKR_0000563000.1"/>
    </source>
</evidence>
<proteinExistence type="predicted"/>
<sequence length="145" mass="17260">MRFSFTTFGNLNKIHWDRRVWEIGYRGPHLPQRKATGRPDVPVSANKVRVLRERLDREYNVMRHLATPFLGKEQEQAYWDKHGTPQLMRTKEEEKKEQATMPGKVKRISEFKGADKKVANIGNMLHFDRTVEDSLKDLIRRNRWD</sequence>
<name>A0AC35TYU5_9BILA</name>
<organism evidence="1 2">
    <name type="scientific">Rhabditophanes sp. KR3021</name>
    <dbReference type="NCBI Taxonomy" id="114890"/>
    <lineage>
        <taxon>Eukaryota</taxon>
        <taxon>Metazoa</taxon>
        <taxon>Ecdysozoa</taxon>
        <taxon>Nematoda</taxon>
        <taxon>Chromadorea</taxon>
        <taxon>Rhabditida</taxon>
        <taxon>Tylenchina</taxon>
        <taxon>Panagrolaimomorpha</taxon>
        <taxon>Strongyloidoidea</taxon>
        <taxon>Alloionematidae</taxon>
        <taxon>Rhabditophanes</taxon>
    </lineage>
</organism>
<reference evidence="2" key="1">
    <citation type="submission" date="2016-11" db="UniProtKB">
        <authorList>
            <consortium name="WormBaseParasite"/>
        </authorList>
    </citation>
    <scope>IDENTIFICATION</scope>
    <source>
        <strain evidence="2">KR3021</strain>
    </source>
</reference>
<dbReference type="Proteomes" id="UP000095286">
    <property type="component" value="Unplaced"/>
</dbReference>
<protein>
    <submittedName>
        <fullName evidence="2">Uncharacterized protein</fullName>
    </submittedName>
</protein>
<dbReference type="WBParaSite" id="RSKR_0000563000.1">
    <property type="protein sequence ID" value="RSKR_0000563000.1"/>
    <property type="gene ID" value="RSKR_0000563000"/>
</dbReference>
<evidence type="ECO:0000313" key="1">
    <source>
        <dbReference type="Proteomes" id="UP000095286"/>
    </source>
</evidence>